<dbReference type="Proteomes" id="UP000050525">
    <property type="component" value="Unassembled WGS sequence"/>
</dbReference>
<reference evidence="1 2" key="1">
    <citation type="journal article" date="2012" name="Genome Biol.">
        <title>Sequencing three crocodilian genomes to illuminate the evolution of archosaurs and amniotes.</title>
        <authorList>
            <person name="St John J.A."/>
            <person name="Braun E.L."/>
            <person name="Isberg S.R."/>
            <person name="Miles L.G."/>
            <person name="Chong A.Y."/>
            <person name="Gongora J."/>
            <person name="Dalzell P."/>
            <person name="Moran C."/>
            <person name="Bed'hom B."/>
            <person name="Abzhanov A."/>
            <person name="Burgess S.C."/>
            <person name="Cooksey A.M."/>
            <person name="Castoe T.A."/>
            <person name="Crawford N.G."/>
            <person name="Densmore L.D."/>
            <person name="Drew J.C."/>
            <person name="Edwards S.V."/>
            <person name="Faircloth B.C."/>
            <person name="Fujita M.K."/>
            <person name="Greenwold M.J."/>
            <person name="Hoffmann F.G."/>
            <person name="Howard J.M."/>
            <person name="Iguchi T."/>
            <person name="Janes D.E."/>
            <person name="Khan S.Y."/>
            <person name="Kohno S."/>
            <person name="de Koning A.J."/>
            <person name="Lance S.L."/>
            <person name="McCarthy F.M."/>
            <person name="McCormack J.E."/>
            <person name="Merchant M.E."/>
            <person name="Peterson D.G."/>
            <person name="Pollock D.D."/>
            <person name="Pourmand N."/>
            <person name="Raney B.J."/>
            <person name="Roessler K.A."/>
            <person name="Sanford J.R."/>
            <person name="Sawyer R.H."/>
            <person name="Schmidt C.J."/>
            <person name="Triplett E.W."/>
            <person name="Tuberville T.D."/>
            <person name="Venegas-Anaya M."/>
            <person name="Howard J.T."/>
            <person name="Jarvis E.D."/>
            <person name="Guillette L.J.Jr."/>
            <person name="Glenn T.C."/>
            <person name="Green R.E."/>
            <person name="Ray D.A."/>
        </authorList>
    </citation>
    <scope>NUCLEOTIDE SEQUENCE [LARGE SCALE GENOMIC DNA]</scope>
    <source>
        <strain evidence="1">KSC_2009_1</strain>
    </source>
</reference>
<dbReference type="AlphaFoldDB" id="A0A151NVL1"/>
<evidence type="ECO:0000313" key="1">
    <source>
        <dbReference type="EMBL" id="KYO40465.1"/>
    </source>
</evidence>
<proteinExistence type="predicted"/>
<accession>A0A151NVL1</accession>
<sequence>MRLVLSCNQKTSKHCAIVGSMDSCHAGAWQGFRGGGVPGAATSNTSQCVLPSPRGTPLLNSTSKAWQFWSWSSFCLHGSWAPQCC</sequence>
<dbReference type="EMBL" id="AKHW03001922">
    <property type="protein sequence ID" value="KYO40465.1"/>
    <property type="molecule type" value="Genomic_DNA"/>
</dbReference>
<protein>
    <submittedName>
        <fullName evidence="1">Uncharacterized protein</fullName>
    </submittedName>
</protein>
<keyword evidence="2" id="KW-1185">Reference proteome</keyword>
<name>A0A151NVL1_ALLMI</name>
<gene>
    <name evidence="1" type="ORF">Y1Q_0009510</name>
</gene>
<organism evidence="1 2">
    <name type="scientific">Alligator mississippiensis</name>
    <name type="common">American alligator</name>
    <dbReference type="NCBI Taxonomy" id="8496"/>
    <lineage>
        <taxon>Eukaryota</taxon>
        <taxon>Metazoa</taxon>
        <taxon>Chordata</taxon>
        <taxon>Craniata</taxon>
        <taxon>Vertebrata</taxon>
        <taxon>Euteleostomi</taxon>
        <taxon>Archelosauria</taxon>
        <taxon>Archosauria</taxon>
        <taxon>Crocodylia</taxon>
        <taxon>Alligatoridae</taxon>
        <taxon>Alligatorinae</taxon>
        <taxon>Alligator</taxon>
    </lineage>
</organism>
<evidence type="ECO:0000313" key="2">
    <source>
        <dbReference type="Proteomes" id="UP000050525"/>
    </source>
</evidence>
<comment type="caution">
    <text evidence="1">The sequence shown here is derived from an EMBL/GenBank/DDBJ whole genome shotgun (WGS) entry which is preliminary data.</text>
</comment>